<comment type="caution">
    <text evidence="1">The sequence shown here is derived from an EMBL/GenBank/DDBJ whole genome shotgun (WGS) entry which is preliminary data.</text>
</comment>
<evidence type="ECO:0008006" key="3">
    <source>
        <dbReference type="Google" id="ProtNLM"/>
    </source>
</evidence>
<dbReference type="PANTHER" id="PTHR39217:SF1">
    <property type="entry name" value="GLUTATHIONE SYNTHETASE"/>
    <property type="match status" value="1"/>
</dbReference>
<dbReference type="AlphaFoldDB" id="A0AAV9XNY1"/>
<proteinExistence type="predicted"/>
<dbReference type="Proteomes" id="UP001365542">
    <property type="component" value="Unassembled WGS sequence"/>
</dbReference>
<reference evidence="1 2" key="1">
    <citation type="submission" date="2019-10" db="EMBL/GenBank/DDBJ databases">
        <authorList>
            <person name="Palmer J.M."/>
        </authorList>
    </citation>
    <scope>NUCLEOTIDE SEQUENCE [LARGE SCALE GENOMIC DNA]</scope>
    <source>
        <strain evidence="1 2">TWF694</strain>
    </source>
</reference>
<evidence type="ECO:0000313" key="1">
    <source>
        <dbReference type="EMBL" id="KAK6543703.1"/>
    </source>
</evidence>
<dbReference type="EMBL" id="JAVHJO010000001">
    <property type="protein sequence ID" value="KAK6543703.1"/>
    <property type="molecule type" value="Genomic_DNA"/>
</dbReference>
<dbReference type="Gene3D" id="3.40.50.20">
    <property type="match status" value="1"/>
</dbReference>
<sequence>MSQSHRKILFLKTLDEDLASIHPSNALLLSTLRAQGFTIDERSWLLDKSLTATTICTYSAVTLIACYEYNNHISLFEKFMKEVVTPAARENGLRVVNSPEVLSWNCNKVYLKDLQQDLGITIPSTIFVDTAPGDVPLFNNVIRQYQDGDRTRTDKFTHGAMVVKPSVSASARETYKIPASDFEAYDSDKVQKDWERTYTYTRSLSPDAKVMIQGFEAAIGRGEYSVIFLGGEYSHTMLKKPGEGEFVAIEEQGGTVRVVPDEMVPAEGKEIGRKVVEYVEKKFGVGLGYLRLDGVVRDDGRFVVIEAEMFEPYVYFDAKGASEGLMRFCKVLTE</sequence>
<dbReference type="Gene3D" id="3.30.470.20">
    <property type="entry name" value="ATP-grasp fold, B domain"/>
    <property type="match status" value="1"/>
</dbReference>
<accession>A0AAV9XNY1</accession>
<evidence type="ECO:0000313" key="2">
    <source>
        <dbReference type="Proteomes" id="UP001365542"/>
    </source>
</evidence>
<organism evidence="1 2">
    <name type="scientific">Orbilia ellipsospora</name>
    <dbReference type="NCBI Taxonomy" id="2528407"/>
    <lineage>
        <taxon>Eukaryota</taxon>
        <taxon>Fungi</taxon>
        <taxon>Dikarya</taxon>
        <taxon>Ascomycota</taxon>
        <taxon>Pezizomycotina</taxon>
        <taxon>Orbiliomycetes</taxon>
        <taxon>Orbiliales</taxon>
        <taxon>Orbiliaceae</taxon>
        <taxon>Orbilia</taxon>
    </lineage>
</organism>
<dbReference type="Gene3D" id="3.30.1490.20">
    <property type="entry name" value="ATP-grasp fold, A domain"/>
    <property type="match status" value="1"/>
</dbReference>
<name>A0AAV9XNY1_9PEZI</name>
<dbReference type="InterPro" id="IPR013815">
    <property type="entry name" value="ATP_grasp_subdomain_1"/>
</dbReference>
<keyword evidence="2" id="KW-1185">Reference proteome</keyword>
<dbReference type="SUPFAM" id="SSF56059">
    <property type="entry name" value="Glutathione synthetase ATP-binding domain-like"/>
    <property type="match status" value="1"/>
</dbReference>
<protein>
    <recommendedName>
        <fullName evidence="3">ATP-grasp domain-containing protein</fullName>
    </recommendedName>
</protein>
<dbReference type="GO" id="GO:0005524">
    <property type="term" value="F:ATP binding"/>
    <property type="evidence" value="ECO:0007669"/>
    <property type="project" value="InterPro"/>
</dbReference>
<gene>
    <name evidence="1" type="ORF">TWF694_000438</name>
</gene>
<dbReference type="PANTHER" id="PTHR39217">
    <property type="match status" value="1"/>
</dbReference>
<dbReference type="InterPro" id="IPR053191">
    <property type="entry name" value="DcsG_Biosynth_Enzyme"/>
</dbReference>